<dbReference type="Pfam" id="PF02834">
    <property type="entry name" value="LigT_PEase"/>
    <property type="match status" value="2"/>
</dbReference>
<comment type="similarity">
    <text evidence="2">Belongs to the 2H phosphoesterase superfamily. ThpR family.</text>
</comment>
<dbReference type="PANTHER" id="PTHR35561">
    <property type="entry name" value="RNA 2',3'-CYCLIC PHOSPHODIESTERASE"/>
    <property type="match status" value="1"/>
</dbReference>
<evidence type="ECO:0000256" key="2">
    <source>
        <dbReference type="HAMAP-Rule" id="MF_01940"/>
    </source>
</evidence>
<feature type="active site" description="Proton acceptor" evidence="2">
    <location>
        <position position="125"/>
    </location>
</feature>
<evidence type="ECO:0000313" key="5">
    <source>
        <dbReference type="Proteomes" id="UP000604391"/>
    </source>
</evidence>
<dbReference type="NCBIfam" id="TIGR02258">
    <property type="entry name" value="2_5_ligase"/>
    <property type="match status" value="1"/>
</dbReference>
<keyword evidence="1 2" id="KW-0378">Hydrolase</keyword>
<comment type="function">
    <text evidence="2">Hydrolyzes RNA 2',3'-cyclic phosphodiester to an RNA 2'-phosphomonoester.</text>
</comment>
<dbReference type="InterPro" id="IPR014051">
    <property type="entry name" value="Phosphoesterase_HXTX"/>
</dbReference>
<evidence type="ECO:0000259" key="3">
    <source>
        <dbReference type="Pfam" id="PF02834"/>
    </source>
</evidence>
<protein>
    <recommendedName>
        <fullName evidence="2">RNA 2',3'-cyclic phosphodiesterase</fullName>
        <shortName evidence="2">RNA 2',3'-CPDase</shortName>
        <ecNumber evidence="2">3.1.4.58</ecNumber>
    </recommendedName>
</protein>
<feature type="short sequence motif" description="HXTX 1" evidence="2">
    <location>
        <begin position="48"/>
        <end position="51"/>
    </location>
</feature>
<sequence length="186" mass="20891">MSELKKKPILDRCFVAVDIDEEVRNRLSEVQNNFSDLGLKMIKPENMHITLRFLGDVDSEIAKEDMRFFDGFPEFEISVVGLGSFPRILWAGVKEGASELEELSQIAKKISVGNVYKESRNFSAHITIARDIDGAIKTAAEDIEGMKNMDFGRFSVKEIKLKKSSLSAEGPLYSDIYSVRTMSAKS</sequence>
<feature type="domain" description="Phosphoesterase HXTX" evidence="3">
    <location>
        <begin position="17"/>
        <end position="88"/>
    </location>
</feature>
<evidence type="ECO:0000256" key="1">
    <source>
        <dbReference type="ARBA" id="ARBA00022801"/>
    </source>
</evidence>
<proteinExistence type="inferred from homology"/>
<dbReference type="AlphaFoldDB" id="A0A832V871"/>
<dbReference type="Gene3D" id="3.90.1140.10">
    <property type="entry name" value="Cyclic phosphodiesterase"/>
    <property type="match status" value="1"/>
</dbReference>
<comment type="caution">
    <text evidence="4">The sequence shown here is derived from an EMBL/GenBank/DDBJ whole genome shotgun (WGS) entry which is preliminary data.</text>
</comment>
<feature type="short sequence motif" description="HXTX 2" evidence="2">
    <location>
        <begin position="125"/>
        <end position="128"/>
    </location>
</feature>
<accession>A0A832V871</accession>
<gene>
    <name evidence="4" type="primary">thpR</name>
    <name evidence="4" type="ORF">H1011_01230</name>
</gene>
<dbReference type="SUPFAM" id="SSF55144">
    <property type="entry name" value="LigT-like"/>
    <property type="match status" value="1"/>
</dbReference>
<dbReference type="Proteomes" id="UP000604391">
    <property type="component" value="Unassembled WGS sequence"/>
</dbReference>
<dbReference type="InterPro" id="IPR004175">
    <property type="entry name" value="RNA_CPDase"/>
</dbReference>
<feature type="domain" description="Phosphoesterase HXTX" evidence="3">
    <location>
        <begin position="101"/>
        <end position="173"/>
    </location>
</feature>
<dbReference type="GO" id="GO:0004113">
    <property type="term" value="F:2',3'-cyclic-nucleotide 3'-phosphodiesterase activity"/>
    <property type="evidence" value="ECO:0007669"/>
    <property type="project" value="InterPro"/>
</dbReference>
<comment type="catalytic activity">
    <reaction evidence="2">
        <text>a 3'-end 2',3'-cyclophospho-ribonucleotide-RNA + H2O = a 3'-end 2'-phospho-ribonucleotide-RNA + H(+)</text>
        <dbReference type="Rhea" id="RHEA:11828"/>
        <dbReference type="Rhea" id="RHEA-COMP:10464"/>
        <dbReference type="Rhea" id="RHEA-COMP:17353"/>
        <dbReference type="ChEBI" id="CHEBI:15377"/>
        <dbReference type="ChEBI" id="CHEBI:15378"/>
        <dbReference type="ChEBI" id="CHEBI:83064"/>
        <dbReference type="ChEBI" id="CHEBI:173113"/>
        <dbReference type="EC" id="3.1.4.58"/>
    </reaction>
</comment>
<feature type="active site" description="Proton donor" evidence="2">
    <location>
        <position position="48"/>
    </location>
</feature>
<dbReference type="EC" id="3.1.4.58" evidence="2"/>
<dbReference type="HAMAP" id="MF_01940">
    <property type="entry name" value="RNA_CPDase"/>
    <property type="match status" value="1"/>
</dbReference>
<dbReference type="InterPro" id="IPR009097">
    <property type="entry name" value="Cyclic_Pdiesterase"/>
</dbReference>
<dbReference type="PANTHER" id="PTHR35561:SF1">
    <property type="entry name" value="RNA 2',3'-CYCLIC PHOSPHODIESTERASE"/>
    <property type="match status" value="1"/>
</dbReference>
<reference evidence="4 5" key="1">
    <citation type="journal article" name="Nat. Commun.">
        <title>Undinarchaeota illuminate DPANN phylogeny and the impact of gene transfer on archaeal evolution.</title>
        <authorList>
            <person name="Dombrowski N."/>
            <person name="Williams T.A."/>
            <person name="Sun J."/>
            <person name="Woodcroft B.J."/>
            <person name="Lee J.H."/>
            <person name="Minh B.Q."/>
            <person name="Rinke C."/>
            <person name="Spang A."/>
        </authorList>
    </citation>
    <scope>NUCLEOTIDE SEQUENCE [LARGE SCALE GENOMIC DNA]</scope>
    <source>
        <strain evidence="4">MAG_bin17</strain>
    </source>
</reference>
<dbReference type="GO" id="GO:0008664">
    <property type="term" value="F:RNA 2',3'-cyclic 3'-phosphodiesterase activity"/>
    <property type="evidence" value="ECO:0007669"/>
    <property type="project" value="UniProtKB-EC"/>
</dbReference>
<name>A0A832V871_9ARCH</name>
<organism evidence="4 5">
    <name type="scientific">Candidatus Undinarchaeum marinum</name>
    <dbReference type="NCBI Taxonomy" id="2756141"/>
    <lineage>
        <taxon>Archaea</taxon>
        <taxon>Candidatus Undinarchaeota</taxon>
        <taxon>Candidatus Undinarchaeia</taxon>
        <taxon>Candidatus Undinarchaeales</taxon>
        <taxon>Candidatus Undinarchaeaceae</taxon>
        <taxon>Candidatus Undinarchaeum</taxon>
    </lineage>
</organism>
<dbReference type="EMBL" id="DVAD01000007">
    <property type="protein sequence ID" value="HIJ99430.1"/>
    <property type="molecule type" value="Genomic_DNA"/>
</dbReference>
<evidence type="ECO:0000313" key="4">
    <source>
        <dbReference type="EMBL" id="HIJ99430.1"/>
    </source>
</evidence>
<keyword evidence="5" id="KW-1185">Reference proteome</keyword>